<feature type="region of interest" description="Disordered" evidence="1">
    <location>
        <begin position="344"/>
        <end position="403"/>
    </location>
</feature>
<dbReference type="Pfam" id="PF16058">
    <property type="entry name" value="Mucin-like"/>
    <property type="match status" value="1"/>
</dbReference>
<dbReference type="Pfam" id="PF14153">
    <property type="entry name" value="Spore_coat_CotO"/>
    <property type="match status" value="1"/>
</dbReference>
<dbReference type="InterPro" id="IPR025439">
    <property type="entry name" value="Spore_coat_CotO"/>
</dbReference>
<dbReference type="InterPro" id="IPR032059">
    <property type="entry name" value="Mucin-like"/>
</dbReference>
<dbReference type="EMBL" id="JJRY01000008">
    <property type="protein sequence ID" value="KEF38370.1"/>
    <property type="molecule type" value="Genomic_DNA"/>
</dbReference>
<proteinExistence type="predicted"/>
<comment type="caution">
    <text evidence="3">The sequence shown here is derived from an EMBL/GenBank/DDBJ whole genome shotgun (WGS) entry which is preliminary data.</text>
</comment>
<dbReference type="AlphaFoldDB" id="A0A072NYN5"/>
<accession>A0A072NYN5</accession>
<protein>
    <submittedName>
        <fullName evidence="3">Spore coat protein CotO</fullName>
    </submittedName>
</protein>
<dbReference type="OrthoDB" id="2968468at2"/>
<dbReference type="PATRIC" id="fig|1348973.3.peg.2330"/>
<evidence type="ECO:0000313" key="4">
    <source>
        <dbReference type="Proteomes" id="UP000027936"/>
    </source>
</evidence>
<feature type="domain" description="Mucin-like" evidence="2">
    <location>
        <begin position="152"/>
        <end position="239"/>
    </location>
</feature>
<keyword evidence="3" id="KW-0946">Virion</keyword>
<gene>
    <name evidence="3" type="ORF">M670_02413</name>
</gene>
<dbReference type="Proteomes" id="UP000027936">
    <property type="component" value="Unassembled WGS sequence"/>
</dbReference>
<sequence length="475" mass="53701">MERKIVDTINNPLLYITQPVYPTAKPKMQQTYVRRTSTPKYETAQASPVQDEVVEKQVPVDAIAEDITAAPLKKSPIETKTAPKKSRIEENKQPIETHLKVETEPIKEIIEDKPQPKNNVMTVSQEVTVNTLEPLREPIINKVEPTQEPFKSITEPKQKSIKSISKIKRKSIKSIAETKREPVQSIAETKQELVQNIAETKQEPVQSIAETKQEPVKNIIETKKEPVISKVDPKKDESKKDLLQELIKGKLPGLEGIVDGKPVHIQQLKNQVVEQPKLAVPEVQEVIEVPEVSAMASVPEENVFSGEILEVEDKEFAEKIEAAKEKRRMITTFGIRSSIEKGRKAVAAPKKNPLPSPITINDIKNRTPKEQNVGEDVQQVPQNQQEEAPVQQEPEVKKPRKKTFKEMSVEEKVDYLVKLPIAVPKVKCEIRTKESTFQGIIAGYTNGVVQIVQRKKPFRIDLKIEDILGINRKSF</sequence>
<organism evidence="3 4">
    <name type="scientific">Schinkia azotoformans MEV2011</name>
    <dbReference type="NCBI Taxonomy" id="1348973"/>
    <lineage>
        <taxon>Bacteria</taxon>
        <taxon>Bacillati</taxon>
        <taxon>Bacillota</taxon>
        <taxon>Bacilli</taxon>
        <taxon>Bacillales</taxon>
        <taxon>Bacillaceae</taxon>
        <taxon>Calidifontibacillus/Schinkia group</taxon>
        <taxon>Schinkia</taxon>
    </lineage>
</organism>
<keyword evidence="3" id="KW-0167">Capsid protein</keyword>
<reference evidence="3 4" key="1">
    <citation type="submission" date="2014-04" db="EMBL/GenBank/DDBJ databases">
        <title>Draft genome sequence of Bacillus azotoformans MEV2011, a (co-) denitrifying strain unable to grow in the presence of oxygen.</title>
        <authorList>
            <person name="Nielsen M."/>
            <person name="Schreiber L."/>
            <person name="Finster K."/>
            <person name="Schramm A."/>
        </authorList>
    </citation>
    <scope>NUCLEOTIDE SEQUENCE [LARGE SCALE GENOMIC DNA]</scope>
    <source>
        <strain evidence="3 4">MEV2011</strain>
    </source>
</reference>
<name>A0A072NYN5_SCHAZ</name>
<feature type="compositionally biased region" description="Low complexity" evidence="1">
    <location>
        <begin position="377"/>
        <end position="393"/>
    </location>
</feature>
<evidence type="ECO:0000259" key="2">
    <source>
        <dbReference type="Pfam" id="PF16058"/>
    </source>
</evidence>
<evidence type="ECO:0000313" key="3">
    <source>
        <dbReference type="EMBL" id="KEF38370.1"/>
    </source>
</evidence>
<evidence type="ECO:0000256" key="1">
    <source>
        <dbReference type="SAM" id="MobiDB-lite"/>
    </source>
</evidence>
<dbReference type="RefSeq" id="WP_051678184.1">
    <property type="nucleotide sequence ID" value="NZ_JJRY01000008.1"/>
</dbReference>